<dbReference type="GO" id="GO:0003676">
    <property type="term" value="F:nucleic acid binding"/>
    <property type="evidence" value="ECO:0007669"/>
    <property type="project" value="InterPro"/>
</dbReference>
<dbReference type="GO" id="GO:0008270">
    <property type="term" value="F:zinc ion binding"/>
    <property type="evidence" value="ECO:0007669"/>
    <property type="project" value="UniProtKB-KW"/>
</dbReference>
<dbReference type="AlphaFoldDB" id="W4FC29"/>
<feature type="domain" description="CCHC-type" evidence="3">
    <location>
        <begin position="61"/>
        <end position="75"/>
    </location>
</feature>
<proteinExistence type="predicted"/>
<name>W4FC29_APHAT</name>
<dbReference type="SMART" id="SM00343">
    <property type="entry name" value="ZnF_C2HC"/>
    <property type="match status" value="1"/>
</dbReference>
<dbReference type="Pfam" id="PF00098">
    <property type="entry name" value="zf-CCHC"/>
    <property type="match status" value="1"/>
</dbReference>
<evidence type="ECO:0000313" key="4">
    <source>
        <dbReference type="EMBL" id="ETV64273.1"/>
    </source>
</evidence>
<dbReference type="InterPro" id="IPR001878">
    <property type="entry name" value="Znf_CCHC"/>
</dbReference>
<dbReference type="SUPFAM" id="SSF57756">
    <property type="entry name" value="Retrovirus zinc finger-like domains"/>
    <property type="match status" value="1"/>
</dbReference>
<sequence length="107" mass="11585">MDGLNQGPLRTQQFRAYPDTFEEAVRIVLSESFSSSFAHARAASSDMDVSMLAQASDDRMCFNCGRPGHFSRACPAPRRVASAAPPSHGSPRTASDTPFASPSERYT</sequence>
<keyword evidence="1" id="KW-0863">Zinc-finger</keyword>
<accession>W4FC29</accession>
<evidence type="ECO:0000256" key="2">
    <source>
        <dbReference type="SAM" id="MobiDB-lite"/>
    </source>
</evidence>
<keyword evidence="1" id="KW-0862">Zinc</keyword>
<keyword evidence="1" id="KW-0479">Metal-binding</keyword>
<dbReference type="Gene3D" id="4.10.60.10">
    <property type="entry name" value="Zinc finger, CCHC-type"/>
    <property type="match status" value="1"/>
</dbReference>
<dbReference type="RefSeq" id="XP_009846247.1">
    <property type="nucleotide sequence ID" value="XM_009847945.1"/>
</dbReference>
<evidence type="ECO:0000259" key="3">
    <source>
        <dbReference type="PROSITE" id="PS50158"/>
    </source>
</evidence>
<dbReference type="EMBL" id="KI913342">
    <property type="protein sequence ID" value="ETV64273.1"/>
    <property type="molecule type" value="Genomic_DNA"/>
</dbReference>
<reference evidence="4" key="1">
    <citation type="submission" date="2013-12" db="EMBL/GenBank/DDBJ databases">
        <title>The Genome Sequence of Aphanomyces astaci APO3.</title>
        <authorList>
            <consortium name="The Broad Institute Genomics Platform"/>
            <person name="Russ C."/>
            <person name="Tyler B."/>
            <person name="van West P."/>
            <person name="Dieguez-Uribeondo J."/>
            <person name="Young S.K."/>
            <person name="Zeng Q."/>
            <person name="Gargeya S."/>
            <person name="Fitzgerald M."/>
            <person name="Abouelleil A."/>
            <person name="Alvarado L."/>
            <person name="Chapman S.B."/>
            <person name="Gainer-Dewar J."/>
            <person name="Goldberg J."/>
            <person name="Griggs A."/>
            <person name="Gujja S."/>
            <person name="Hansen M."/>
            <person name="Howarth C."/>
            <person name="Imamovic A."/>
            <person name="Ireland A."/>
            <person name="Larimer J."/>
            <person name="McCowan C."/>
            <person name="Murphy C."/>
            <person name="Pearson M."/>
            <person name="Poon T.W."/>
            <person name="Priest M."/>
            <person name="Roberts A."/>
            <person name="Saif S."/>
            <person name="Shea T."/>
            <person name="Sykes S."/>
            <person name="Wortman J."/>
            <person name="Nusbaum C."/>
            <person name="Birren B."/>
        </authorList>
    </citation>
    <scope>NUCLEOTIDE SEQUENCE [LARGE SCALE GENOMIC DNA]</scope>
    <source>
        <strain evidence="4">APO3</strain>
    </source>
</reference>
<organism evidence="4">
    <name type="scientific">Aphanomyces astaci</name>
    <name type="common">Crayfish plague agent</name>
    <dbReference type="NCBI Taxonomy" id="112090"/>
    <lineage>
        <taxon>Eukaryota</taxon>
        <taxon>Sar</taxon>
        <taxon>Stramenopiles</taxon>
        <taxon>Oomycota</taxon>
        <taxon>Saprolegniomycetes</taxon>
        <taxon>Saprolegniales</taxon>
        <taxon>Verrucalvaceae</taxon>
        <taxon>Aphanomyces</taxon>
    </lineage>
</organism>
<dbReference type="VEuPathDB" id="FungiDB:H257_18819"/>
<evidence type="ECO:0000256" key="1">
    <source>
        <dbReference type="PROSITE-ProRule" id="PRU00047"/>
    </source>
</evidence>
<dbReference type="PROSITE" id="PS50158">
    <property type="entry name" value="ZF_CCHC"/>
    <property type="match status" value="1"/>
</dbReference>
<feature type="region of interest" description="Disordered" evidence="2">
    <location>
        <begin position="76"/>
        <end position="107"/>
    </location>
</feature>
<protein>
    <recommendedName>
        <fullName evidence="3">CCHC-type domain-containing protein</fullName>
    </recommendedName>
</protein>
<feature type="compositionally biased region" description="Polar residues" evidence="2">
    <location>
        <begin position="90"/>
        <end position="100"/>
    </location>
</feature>
<gene>
    <name evidence="4" type="ORF">H257_18819</name>
</gene>
<dbReference type="InterPro" id="IPR036875">
    <property type="entry name" value="Znf_CCHC_sf"/>
</dbReference>
<feature type="compositionally biased region" description="Low complexity" evidence="2">
    <location>
        <begin position="76"/>
        <end position="87"/>
    </location>
</feature>
<dbReference type="GeneID" id="20820815"/>